<dbReference type="GeneID" id="19321702"/>
<dbReference type="InterPro" id="IPR011032">
    <property type="entry name" value="GroES-like_sf"/>
</dbReference>
<feature type="domain" description="Enoyl reductase (ER)" evidence="1">
    <location>
        <begin position="18"/>
        <end position="328"/>
    </location>
</feature>
<proteinExistence type="predicted"/>
<dbReference type="AlphaFoldDB" id="R8BUA9"/>
<keyword evidence="3" id="KW-1185">Reference proteome</keyword>
<dbReference type="PANTHER" id="PTHR11695:SF647">
    <property type="entry name" value="ENOYL REDUCTASE (ER) DOMAIN-CONTAINING PROTEIN"/>
    <property type="match status" value="1"/>
</dbReference>
<dbReference type="HOGENOM" id="CLU_026673_3_3_1"/>
<dbReference type="InterPro" id="IPR036291">
    <property type="entry name" value="NAD(P)-bd_dom_sf"/>
</dbReference>
<dbReference type="Proteomes" id="UP000014074">
    <property type="component" value="Unassembled WGS sequence"/>
</dbReference>
<dbReference type="InterPro" id="IPR020843">
    <property type="entry name" value="ER"/>
</dbReference>
<evidence type="ECO:0000313" key="2">
    <source>
        <dbReference type="EMBL" id="EOO02962.1"/>
    </source>
</evidence>
<dbReference type="InterPro" id="IPR002364">
    <property type="entry name" value="Quin_OxRdtase/zeta-crystal_CS"/>
</dbReference>
<dbReference type="InterPro" id="IPR050700">
    <property type="entry name" value="YIM1/Zinc_Alcohol_DH_Fams"/>
</dbReference>
<dbReference type="SMART" id="SM00829">
    <property type="entry name" value="PKS_ER"/>
    <property type="match status" value="1"/>
</dbReference>
<sequence>MSNTAIPSAARALVHNPQTHDLTLLTPPVPTPTGPDEHLLAVHAVALTNGELSWPEPATVSPHAIPGYEVSGTVIAAPPDSPFQPSADVYARTAFDRPGSARPYSIALTAELGRKPQNLSWEAAATVPLSALTAWQALFDHGGLAAPGDESSLSRNRSKRILITAAAGGVGLWAVQLAKLAGVDHIVGTCGSTNAGFVLGLGADEVVDYTVVSDLASWVSDRGRFDLVLDCVGGSTLEQAWLCVKADNGMLISIVQPPEMRKPQVGISDNVRSLFFIVEANGRQLEKITSLIEQKKCTTVVDSAFAFEEFGEAFDKVRGGHLRGKVVLSVAP</sequence>
<dbReference type="Gene3D" id="3.40.50.720">
    <property type="entry name" value="NAD(P)-binding Rossmann-like Domain"/>
    <property type="match status" value="1"/>
</dbReference>
<dbReference type="KEGG" id="tmn:UCRPA7_1543"/>
<dbReference type="GO" id="GO:0005739">
    <property type="term" value="C:mitochondrion"/>
    <property type="evidence" value="ECO:0007669"/>
    <property type="project" value="TreeGrafter"/>
</dbReference>
<name>R8BUA9_PHAM7</name>
<dbReference type="EMBL" id="KB932883">
    <property type="protein sequence ID" value="EOO02962.1"/>
    <property type="molecule type" value="Genomic_DNA"/>
</dbReference>
<dbReference type="GO" id="GO:0008270">
    <property type="term" value="F:zinc ion binding"/>
    <property type="evidence" value="ECO:0007669"/>
    <property type="project" value="InterPro"/>
</dbReference>
<reference evidence="3" key="1">
    <citation type="journal article" date="2013" name="Genome Announc.">
        <title>Draft genome sequence of the ascomycete Phaeoacremonium aleophilum strain UCR-PA7, a causal agent of the esca disease complex in grapevines.</title>
        <authorList>
            <person name="Blanco-Ulate B."/>
            <person name="Rolshausen P."/>
            <person name="Cantu D."/>
        </authorList>
    </citation>
    <scope>NUCLEOTIDE SEQUENCE [LARGE SCALE GENOMIC DNA]</scope>
    <source>
        <strain evidence="3">UCR-PA7</strain>
    </source>
</reference>
<dbReference type="PROSITE" id="PS01162">
    <property type="entry name" value="QOR_ZETA_CRYSTAL"/>
    <property type="match status" value="1"/>
</dbReference>
<gene>
    <name evidence="2" type="ORF">UCRPA7_1543</name>
</gene>
<organism evidence="2 3">
    <name type="scientific">Phaeoacremonium minimum (strain UCR-PA7)</name>
    <name type="common">Esca disease fungus</name>
    <name type="synonym">Togninia minima</name>
    <dbReference type="NCBI Taxonomy" id="1286976"/>
    <lineage>
        <taxon>Eukaryota</taxon>
        <taxon>Fungi</taxon>
        <taxon>Dikarya</taxon>
        <taxon>Ascomycota</taxon>
        <taxon>Pezizomycotina</taxon>
        <taxon>Sordariomycetes</taxon>
        <taxon>Sordariomycetidae</taxon>
        <taxon>Togniniales</taxon>
        <taxon>Togniniaceae</taxon>
        <taxon>Phaeoacremonium</taxon>
    </lineage>
</organism>
<dbReference type="SUPFAM" id="SSF51735">
    <property type="entry name" value="NAD(P)-binding Rossmann-fold domains"/>
    <property type="match status" value="1"/>
</dbReference>
<protein>
    <submittedName>
        <fullName evidence="2">Putative alcohol dehydrogenase zinc-binding domain-containing protein</fullName>
    </submittedName>
</protein>
<dbReference type="Pfam" id="PF13602">
    <property type="entry name" value="ADH_zinc_N_2"/>
    <property type="match status" value="1"/>
</dbReference>
<evidence type="ECO:0000313" key="3">
    <source>
        <dbReference type="Proteomes" id="UP000014074"/>
    </source>
</evidence>
<dbReference type="RefSeq" id="XP_007912314.1">
    <property type="nucleotide sequence ID" value="XM_007914123.1"/>
</dbReference>
<dbReference type="OrthoDB" id="3509362at2759"/>
<dbReference type="CDD" id="cd05289">
    <property type="entry name" value="MDR_like_2"/>
    <property type="match status" value="1"/>
</dbReference>
<dbReference type="eggNOG" id="KOG1198">
    <property type="taxonomic scope" value="Eukaryota"/>
</dbReference>
<dbReference type="PANTHER" id="PTHR11695">
    <property type="entry name" value="ALCOHOL DEHYDROGENASE RELATED"/>
    <property type="match status" value="1"/>
</dbReference>
<dbReference type="GO" id="GO:0016491">
    <property type="term" value="F:oxidoreductase activity"/>
    <property type="evidence" value="ECO:0007669"/>
    <property type="project" value="InterPro"/>
</dbReference>
<dbReference type="Gene3D" id="3.90.180.10">
    <property type="entry name" value="Medium-chain alcohol dehydrogenases, catalytic domain"/>
    <property type="match status" value="1"/>
</dbReference>
<accession>R8BUA9</accession>
<evidence type="ECO:0000259" key="1">
    <source>
        <dbReference type="SMART" id="SM00829"/>
    </source>
</evidence>
<dbReference type="SUPFAM" id="SSF50129">
    <property type="entry name" value="GroES-like"/>
    <property type="match status" value="1"/>
</dbReference>